<evidence type="ECO:0000256" key="2">
    <source>
        <dbReference type="PROSITE-ProRule" id="PRU00110"/>
    </source>
</evidence>
<accession>A0A9X2BZA0</accession>
<dbReference type="InterPro" id="IPR008207">
    <property type="entry name" value="Sig_transdc_His_kin_Hpt_dom"/>
</dbReference>
<gene>
    <name evidence="4" type="ORF">M0638_20925</name>
</gene>
<protein>
    <submittedName>
        <fullName evidence="4">Hpt domain-containing protein</fullName>
    </submittedName>
</protein>
<name>A0A9X2BZA0_9PROT</name>
<dbReference type="GO" id="GO:0004672">
    <property type="term" value="F:protein kinase activity"/>
    <property type="evidence" value="ECO:0007669"/>
    <property type="project" value="UniProtKB-ARBA"/>
</dbReference>
<organism evidence="4 5">
    <name type="scientific">Roseomonas acroporae</name>
    <dbReference type="NCBI Taxonomy" id="2937791"/>
    <lineage>
        <taxon>Bacteria</taxon>
        <taxon>Pseudomonadati</taxon>
        <taxon>Pseudomonadota</taxon>
        <taxon>Alphaproteobacteria</taxon>
        <taxon>Acetobacterales</taxon>
        <taxon>Roseomonadaceae</taxon>
        <taxon>Roseomonas</taxon>
    </lineage>
</organism>
<proteinExistence type="predicted"/>
<dbReference type="PROSITE" id="PS50894">
    <property type="entry name" value="HPT"/>
    <property type="match status" value="1"/>
</dbReference>
<reference evidence="4" key="1">
    <citation type="submission" date="2022-04" db="EMBL/GenBank/DDBJ databases">
        <title>Roseomonas acroporae sp. nov., isolated from coral Acropora digitifera.</title>
        <authorList>
            <person name="Sun H."/>
        </authorList>
    </citation>
    <scope>NUCLEOTIDE SEQUENCE</scope>
    <source>
        <strain evidence="4">NAR14</strain>
    </source>
</reference>
<sequence length="113" mass="11370">MSGIDPDTAAQLAASLRPSDLQRILLTFEADLADLAGQIEAAARTGDAETYRRAAHSLAGAAASVGAFALERAARLAMSPDAAASPAEVLGRIRGETGAALRDLARLAAVAAG</sequence>
<dbReference type="AlphaFoldDB" id="A0A9X2BZA0"/>
<keyword evidence="5" id="KW-1185">Reference proteome</keyword>
<dbReference type="InterPro" id="IPR036641">
    <property type="entry name" value="HPT_dom_sf"/>
</dbReference>
<dbReference type="Pfam" id="PF01627">
    <property type="entry name" value="Hpt"/>
    <property type="match status" value="1"/>
</dbReference>
<dbReference type="Proteomes" id="UP001139516">
    <property type="component" value="Unassembled WGS sequence"/>
</dbReference>
<dbReference type="Gene3D" id="1.20.120.160">
    <property type="entry name" value="HPT domain"/>
    <property type="match status" value="1"/>
</dbReference>
<evidence type="ECO:0000256" key="1">
    <source>
        <dbReference type="ARBA" id="ARBA00023012"/>
    </source>
</evidence>
<keyword evidence="2" id="KW-0597">Phosphoprotein</keyword>
<evidence type="ECO:0000313" key="4">
    <source>
        <dbReference type="EMBL" id="MCK8786840.1"/>
    </source>
</evidence>
<evidence type="ECO:0000259" key="3">
    <source>
        <dbReference type="PROSITE" id="PS50894"/>
    </source>
</evidence>
<dbReference type="SUPFAM" id="SSF47226">
    <property type="entry name" value="Histidine-containing phosphotransfer domain, HPT domain"/>
    <property type="match status" value="1"/>
</dbReference>
<dbReference type="EMBL" id="JALPRX010000097">
    <property type="protein sequence ID" value="MCK8786840.1"/>
    <property type="molecule type" value="Genomic_DNA"/>
</dbReference>
<evidence type="ECO:0000313" key="5">
    <source>
        <dbReference type="Proteomes" id="UP001139516"/>
    </source>
</evidence>
<dbReference type="RefSeq" id="WP_248668949.1">
    <property type="nucleotide sequence ID" value="NZ_JALPRX010000097.1"/>
</dbReference>
<feature type="domain" description="HPt" evidence="3">
    <location>
        <begin position="17"/>
        <end position="113"/>
    </location>
</feature>
<feature type="modified residue" description="Phosphohistidine" evidence="2">
    <location>
        <position position="56"/>
    </location>
</feature>
<keyword evidence="1" id="KW-0902">Two-component regulatory system</keyword>
<comment type="caution">
    <text evidence="4">The sequence shown here is derived from an EMBL/GenBank/DDBJ whole genome shotgun (WGS) entry which is preliminary data.</text>
</comment>
<dbReference type="GO" id="GO:0000160">
    <property type="term" value="P:phosphorelay signal transduction system"/>
    <property type="evidence" value="ECO:0007669"/>
    <property type="project" value="UniProtKB-KW"/>
</dbReference>